<dbReference type="KEGG" id="agi:FSB73_11740"/>
<accession>A0A5B8VNL5</accession>
<dbReference type="AlphaFoldDB" id="A0A5B8VNL5"/>
<dbReference type="PANTHER" id="PTHR10030">
    <property type="entry name" value="ALPHA-L-FUCOSIDASE"/>
    <property type="match status" value="1"/>
</dbReference>
<dbReference type="SMART" id="SM00812">
    <property type="entry name" value="Alpha_L_fucos"/>
    <property type="match status" value="1"/>
</dbReference>
<evidence type="ECO:0000313" key="9">
    <source>
        <dbReference type="EMBL" id="QEC72246.1"/>
    </source>
</evidence>
<feature type="domain" description="Glycoside hydrolase family 29 N-terminal" evidence="8">
    <location>
        <begin position="19"/>
        <end position="370"/>
    </location>
</feature>
<dbReference type="PANTHER" id="PTHR10030:SF37">
    <property type="entry name" value="ALPHA-L-FUCOSIDASE-RELATED"/>
    <property type="match status" value="1"/>
</dbReference>
<proteinExistence type="inferred from homology"/>
<reference evidence="9 10" key="1">
    <citation type="journal article" date="2017" name="Int. J. Syst. Evol. Microbiol.">
        <title>Arachidicoccus ginsenosidivorans sp. nov., with ginsenoside-converting activity isolated from ginseng cultivating soil.</title>
        <authorList>
            <person name="Siddiqi M.Z."/>
            <person name="Aslam Z."/>
            <person name="Im W.T."/>
        </authorList>
    </citation>
    <scope>NUCLEOTIDE SEQUENCE [LARGE SCALE GENOMIC DNA]</scope>
    <source>
        <strain evidence="9 10">Gsoil 809</strain>
    </source>
</reference>
<name>A0A5B8VNL5_9BACT</name>
<evidence type="ECO:0000256" key="5">
    <source>
        <dbReference type="ARBA" id="ARBA00022801"/>
    </source>
</evidence>
<dbReference type="OrthoDB" id="107551at2"/>
<dbReference type="EMBL" id="CP042434">
    <property type="protein sequence ID" value="QEC72246.1"/>
    <property type="molecule type" value="Genomic_DNA"/>
</dbReference>
<dbReference type="Pfam" id="PF01120">
    <property type="entry name" value="Alpha_L_fucos"/>
    <property type="match status" value="1"/>
</dbReference>
<sequence length="494" mass="56322">MKKILLLAVSSLLLTIGFAQTYAPNWQSLNTRKMPGWFHQAKFGIFIHWGLYSVPAYAPVLSNSGYDYSEWYWRRIRRDHTEGPEQNEASRQLFTDFHNRVYGKDFKYEQFAPLFKAELYDPHQWAQLFKSAGAKYVVLTSKHHEGYCLWNSPEADRDWGRPWNSVTGAPKRDLLGDLTKAVRAEGLKMGVYYSLYEWFNPLWLTDKKKYVTEHMLPQLKELVNQYKPSIIFADGEWDLPDTGWHSLQFLSWLFSESPVKNEVVVDDRWGSNTRSMNNGAMYTTSEYGSGMDKSITWEQCEGIGHSFGYNRNEQLSDYKTGRDLILMLVDIVSRGGNLLLDVGPTADGRIPVIMQQRLTEIGNWLKINGEAIYGTEAYTHPYQWSKGIVPGKKQGNYMNGYSTAELTRPKKDTAHIEAFYTTKGADLYCTLPAYQPELRLTGVKAPKSTEAGLLGTDIKLPVKQSGNDLVIDLSHLKANALPSKIFTLKLTGVL</sequence>
<evidence type="ECO:0000259" key="8">
    <source>
        <dbReference type="Pfam" id="PF01120"/>
    </source>
</evidence>
<comment type="similarity">
    <text evidence="2">Belongs to the glycosyl hydrolase 29 family.</text>
</comment>
<dbReference type="Gene3D" id="3.20.20.80">
    <property type="entry name" value="Glycosidases"/>
    <property type="match status" value="1"/>
</dbReference>
<dbReference type="SUPFAM" id="SSF51445">
    <property type="entry name" value="(Trans)glycosidases"/>
    <property type="match status" value="1"/>
</dbReference>
<keyword evidence="5" id="KW-0378">Hydrolase</keyword>
<dbReference type="GO" id="GO:0006004">
    <property type="term" value="P:fucose metabolic process"/>
    <property type="evidence" value="ECO:0007669"/>
    <property type="project" value="InterPro"/>
</dbReference>
<dbReference type="EC" id="3.2.1.51" evidence="3"/>
<dbReference type="InterPro" id="IPR057739">
    <property type="entry name" value="Glyco_hydro_29_N"/>
</dbReference>
<evidence type="ECO:0000256" key="4">
    <source>
        <dbReference type="ARBA" id="ARBA00022729"/>
    </source>
</evidence>
<dbReference type="Proteomes" id="UP000321291">
    <property type="component" value="Chromosome"/>
</dbReference>
<dbReference type="GO" id="GO:0004560">
    <property type="term" value="F:alpha-L-fucosidase activity"/>
    <property type="evidence" value="ECO:0007669"/>
    <property type="project" value="InterPro"/>
</dbReference>
<keyword evidence="10" id="KW-1185">Reference proteome</keyword>
<keyword evidence="4 7" id="KW-0732">Signal</keyword>
<dbReference type="InterPro" id="IPR000933">
    <property type="entry name" value="Glyco_hydro_29"/>
</dbReference>
<dbReference type="InterPro" id="IPR016286">
    <property type="entry name" value="FUC_metazoa-typ"/>
</dbReference>
<evidence type="ECO:0000256" key="1">
    <source>
        <dbReference type="ARBA" id="ARBA00004071"/>
    </source>
</evidence>
<dbReference type="PRINTS" id="PR00741">
    <property type="entry name" value="GLHYDRLASE29"/>
</dbReference>
<feature type="chain" id="PRO_5022765142" description="alpha-L-fucosidase" evidence="7">
    <location>
        <begin position="22"/>
        <end position="494"/>
    </location>
</feature>
<evidence type="ECO:0000256" key="3">
    <source>
        <dbReference type="ARBA" id="ARBA00012662"/>
    </source>
</evidence>
<feature type="signal peptide" evidence="7">
    <location>
        <begin position="1"/>
        <end position="21"/>
    </location>
</feature>
<evidence type="ECO:0000313" key="10">
    <source>
        <dbReference type="Proteomes" id="UP000321291"/>
    </source>
</evidence>
<organism evidence="9 10">
    <name type="scientific">Arachidicoccus ginsenosidivorans</name>
    <dbReference type="NCBI Taxonomy" id="496057"/>
    <lineage>
        <taxon>Bacteria</taxon>
        <taxon>Pseudomonadati</taxon>
        <taxon>Bacteroidota</taxon>
        <taxon>Chitinophagia</taxon>
        <taxon>Chitinophagales</taxon>
        <taxon>Chitinophagaceae</taxon>
        <taxon>Arachidicoccus</taxon>
    </lineage>
</organism>
<comment type="function">
    <text evidence="1">Alpha-L-fucosidase is responsible for hydrolyzing the alpha-1,6-linked fucose joined to the reducing-end N-acetylglucosamine of the carbohydrate moieties of glycoproteins.</text>
</comment>
<keyword evidence="6" id="KW-0326">Glycosidase</keyword>
<evidence type="ECO:0000256" key="7">
    <source>
        <dbReference type="SAM" id="SignalP"/>
    </source>
</evidence>
<dbReference type="GO" id="GO:0016139">
    <property type="term" value="P:glycoside catabolic process"/>
    <property type="evidence" value="ECO:0007669"/>
    <property type="project" value="TreeGrafter"/>
</dbReference>
<evidence type="ECO:0000256" key="6">
    <source>
        <dbReference type="ARBA" id="ARBA00023295"/>
    </source>
</evidence>
<dbReference type="InterPro" id="IPR017853">
    <property type="entry name" value="GH"/>
</dbReference>
<protein>
    <recommendedName>
        <fullName evidence="3">alpha-L-fucosidase</fullName>
        <ecNumber evidence="3">3.2.1.51</ecNumber>
    </recommendedName>
</protein>
<dbReference type="RefSeq" id="WP_146782238.1">
    <property type="nucleotide sequence ID" value="NZ_CP042434.1"/>
</dbReference>
<evidence type="ECO:0000256" key="2">
    <source>
        <dbReference type="ARBA" id="ARBA00007951"/>
    </source>
</evidence>
<gene>
    <name evidence="9" type="ORF">FSB73_11740</name>
</gene>
<dbReference type="GO" id="GO:0005764">
    <property type="term" value="C:lysosome"/>
    <property type="evidence" value="ECO:0007669"/>
    <property type="project" value="TreeGrafter"/>
</dbReference>